<evidence type="ECO:0000313" key="1">
    <source>
        <dbReference type="EMBL" id="JAH40751.1"/>
    </source>
</evidence>
<name>A0A0E9SHJ6_ANGAN</name>
<organism evidence="1">
    <name type="scientific">Anguilla anguilla</name>
    <name type="common">European freshwater eel</name>
    <name type="synonym">Muraena anguilla</name>
    <dbReference type="NCBI Taxonomy" id="7936"/>
    <lineage>
        <taxon>Eukaryota</taxon>
        <taxon>Metazoa</taxon>
        <taxon>Chordata</taxon>
        <taxon>Craniata</taxon>
        <taxon>Vertebrata</taxon>
        <taxon>Euteleostomi</taxon>
        <taxon>Actinopterygii</taxon>
        <taxon>Neopterygii</taxon>
        <taxon>Teleostei</taxon>
        <taxon>Anguilliformes</taxon>
        <taxon>Anguillidae</taxon>
        <taxon>Anguilla</taxon>
    </lineage>
</organism>
<sequence>MTEQINKSIYRVFSIRTQKHCINYFSATQTRLYHPTNQHQLKEEHSLLYSLRGLEETKIVRCMCPFVQPQLRAYLVTG</sequence>
<reference evidence="1" key="2">
    <citation type="journal article" date="2015" name="Fish Shellfish Immunol.">
        <title>Early steps in the European eel (Anguilla anguilla)-Vibrio vulnificus interaction in the gills: Role of the RtxA13 toxin.</title>
        <authorList>
            <person name="Callol A."/>
            <person name="Pajuelo D."/>
            <person name="Ebbesson L."/>
            <person name="Teles M."/>
            <person name="MacKenzie S."/>
            <person name="Amaro C."/>
        </authorList>
    </citation>
    <scope>NUCLEOTIDE SEQUENCE</scope>
</reference>
<proteinExistence type="predicted"/>
<dbReference type="AlphaFoldDB" id="A0A0E9SHJ6"/>
<reference evidence="1" key="1">
    <citation type="submission" date="2014-11" db="EMBL/GenBank/DDBJ databases">
        <authorList>
            <person name="Amaro Gonzalez C."/>
        </authorList>
    </citation>
    <scope>NUCLEOTIDE SEQUENCE</scope>
</reference>
<dbReference type="EMBL" id="GBXM01067826">
    <property type="protein sequence ID" value="JAH40751.1"/>
    <property type="molecule type" value="Transcribed_RNA"/>
</dbReference>
<accession>A0A0E9SHJ6</accession>
<protein>
    <submittedName>
        <fullName evidence="1">Uncharacterized protein</fullName>
    </submittedName>
</protein>